<dbReference type="InterPro" id="IPR007627">
    <property type="entry name" value="RNA_pol_sigma70_r2"/>
</dbReference>
<dbReference type="GO" id="GO:0016987">
    <property type="term" value="F:sigma factor activity"/>
    <property type="evidence" value="ECO:0007669"/>
    <property type="project" value="UniProtKB-KW"/>
</dbReference>
<feature type="domain" description="RNA polymerase sigma-70 region 2" evidence="8">
    <location>
        <begin position="44"/>
        <end position="107"/>
    </location>
</feature>
<proteinExistence type="inferred from homology"/>
<dbReference type="PANTHER" id="PTHR43133">
    <property type="entry name" value="RNA POLYMERASE ECF-TYPE SIGMA FACTO"/>
    <property type="match status" value="1"/>
</dbReference>
<keyword evidence="4 6" id="KW-0238">DNA-binding</keyword>
<dbReference type="InterPro" id="IPR000838">
    <property type="entry name" value="RNA_pol_sigma70_ECF_CS"/>
</dbReference>
<dbReference type="InterPro" id="IPR036388">
    <property type="entry name" value="WH-like_DNA-bd_sf"/>
</dbReference>
<dbReference type="AlphaFoldDB" id="A0A101P413"/>
<evidence type="ECO:0000256" key="5">
    <source>
        <dbReference type="ARBA" id="ARBA00023163"/>
    </source>
</evidence>
<dbReference type="PANTHER" id="PTHR43133:SF52">
    <property type="entry name" value="ECF RNA POLYMERASE SIGMA FACTOR SIGL"/>
    <property type="match status" value="1"/>
</dbReference>
<dbReference type="RefSeq" id="WP_159056542.1">
    <property type="nucleotide sequence ID" value="NZ_KQ948212.1"/>
</dbReference>
<reference evidence="10 11" key="1">
    <citation type="submission" date="2015-10" db="EMBL/GenBank/DDBJ databases">
        <title>Draft genome sequence of Streptomyces yokosukanensis DSM 40224, type strain for the species Streptomyces yokosukanensis.</title>
        <authorList>
            <person name="Ruckert C."/>
            <person name="Winkler A."/>
            <person name="Kalinowski J."/>
            <person name="Kampfer P."/>
            <person name="Glaeser S."/>
        </authorList>
    </citation>
    <scope>NUCLEOTIDE SEQUENCE [LARGE SCALE GENOMIC DNA]</scope>
    <source>
        <strain evidence="10 11">DSM 40224</strain>
    </source>
</reference>
<dbReference type="Gene3D" id="1.10.1740.10">
    <property type="match status" value="1"/>
</dbReference>
<dbReference type="InterPro" id="IPR014284">
    <property type="entry name" value="RNA_pol_sigma-70_dom"/>
</dbReference>
<dbReference type="SUPFAM" id="SSF88946">
    <property type="entry name" value="Sigma2 domain of RNA polymerase sigma factors"/>
    <property type="match status" value="1"/>
</dbReference>
<dbReference type="InterPro" id="IPR013325">
    <property type="entry name" value="RNA_pol_sigma_r2"/>
</dbReference>
<accession>A0A101P413</accession>
<dbReference type="NCBIfam" id="TIGR02937">
    <property type="entry name" value="sigma70-ECF"/>
    <property type="match status" value="1"/>
</dbReference>
<evidence type="ECO:0000256" key="6">
    <source>
        <dbReference type="RuleBase" id="RU000716"/>
    </source>
</evidence>
<sequence>MPLRGRLRVCRGPLAPEELAEPVHGNDSAEFQREQRQYGPALRTRHVDRASRVVAQLTGDFGRAEDIVQETFLWAWQHPEAFEGGVDSALPWLLTVARRLTIDQHRMPSRRATEVGGEERMESGAHPVDPYENVPRACDVAKEMARLPEHHRQVLVELYFKDRTAAEAATHIGVPVGTVKSRSHYAMRTLRPILRRHGLLPQCSALESSLRCPH</sequence>
<keyword evidence="2 6" id="KW-0805">Transcription regulation</keyword>
<gene>
    <name evidence="10" type="ORF">AQI95_19490</name>
</gene>
<dbReference type="GO" id="GO:0003677">
    <property type="term" value="F:DNA binding"/>
    <property type="evidence" value="ECO:0007669"/>
    <property type="project" value="UniProtKB-KW"/>
</dbReference>
<evidence type="ECO:0000313" key="11">
    <source>
        <dbReference type="Proteomes" id="UP000053127"/>
    </source>
</evidence>
<evidence type="ECO:0000256" key="1">
    <source>
        <dbReference type="ARBA" id="ARBA00010641"/>
    </source>
</evidence>
<dbReference type="InterPro" id="IPR039425">
    <property type="entry name" value="RNA_pol_sigma-70-like"/>
</dbReference>
<evidence type="ECO:0000313" key="10">
    <source>
        <dbReference type="EMBL" id="KUN04532.1"/>
    </source>
</evidence>
<dbReference type="GO" id="GO:0006352">
    <property type="term" value="P:DNA-templated transcription initiation"/>
    <property type="evidence" value="ECO:0007669"/>
    <property type="project" value="InterPro"/>
</dbReference>
<dbReference type="EMBL" id="LMWN01000027">
    <property type="protein sequence ID" value="KUN04532.1"/>
    <property type="molecule type" value="Genomic_DNA"/>
</dbReference>
<evidence type="ECO:0000256" key="2">
    <source>
        <dbReference type="ARBA" id="ARBA00023015"/>
    </source>
</evidence>
<keyword evidence="3 6" id="KW-0731">Sigma factor</keyword>
<name>A0A101P413_9ACTN</name>
<feature type="region of interest" description="Disordered" evidence="7">
    <location>
        <begin position="108"/>
        <end position="130"/>
    </location>
</feature>
<dbReference type="CDD" id="cd06171">
    <property type="entry name" value="Sigma70_r4"/>
    <property type="match status" value="1"/>
</dbReference>
<dbReference type="SUPFAM" id="SSF88659">
    <property type="entry name" value="Sigma3 and sigma4 domains of RNA polymerase sigma factors"/>
    <property type="match status" value="1"/>
</dbReference>
<evidence type="ECO:0000259" key="9">
    <source>
        <dbReference type="Pfam" id="PF04545"/>
    </source>
</evidence>
<protein>
    <recommendedName>
        <fullName evidence="6">RNA polymerase sigma factor</fullName>
    </recommendedName>
</protein>
<evidence type="ECO:0000256" key="3">
    <source>
        <dbReference type="ARBA" id="ARBA00023082"/>
    </source>
</evidence>
<keyword evidence="11" id="KW-1185">Reference proteome</keyword>
<evidence type="ECO:0000259" key="8">
    <source>
        <dbReference type="Pfam" id="PF04542"/>
    </source>
</evidence>
<keyword evidence="5 6" id="KW-0804">Transcription</keyword>
<feature type="domain" description="RNA polymerase sigma-70 region 4" evidence="9">
    <location>
        <begin position="144"/>
        <end position="191"/>
    </location>
</feature>
<dbReference type="Gene3D" id="1.10.10.10">
    <property type="entry name" value="Winged helix-like DNA-binding domain superfamily/Winged helix DNA-binding domain"/>
    <property type="match status" value="1"/>
</dbReference>
<comment type="similarity">
    <text evidence="1 6">Belongs to the sigma-70 factor family. ECF subfamily.</text>
</comment>
<dbReference type="Pfam" id="PF04542">
    <property type="entry name" value="Sigma70_r2"/>
    <property type="match status" value="1"/>
</dbReference>
<organism evidence="10 11">
    <name type="scientific">Streptomyces yokosukanensis</name>
    <dbReference type="NCBI Taxonomy" id="67386"/>
    <lineage>
        <taxon>Bacteria</taxon>
        <taxon>Bacillati</taxon>
        <taxon>Actinomycetota</taxon>
        <taxon>Actinomycetes</taxon>
        <taxon>Kitasatosporales</taxon>
        <taxon>Streptomycetaceae</taxon>
        <taxon>Streptomyces</taxon>
    </lineage>
</organism>
<dbReference type="STRING" id="67386.AQI95_19490"/>
<dbReference type="InterPro" id="IPR013324">
    <property type="entry name" value="RNA_pol_sigma_r3/r4-like"/>
</dbReference>
<feature type="compositionally biased region" description="Basic and acidic residues" evidence="7">
    <location>
        <begin position="108"/>
        <end position="123"/>
    </location>
</feature>
<dbReference type="InterPro" id="IPR007630">
    <property type="entry name" value="RNA_pol_sigma70_r4"/>
</dbReference>
<dbReference type="PROSITE" id="PS01063">
    <property type="entry name" value="SIGMA70_ECF"/>
    <property type="match status" value="1"/>
</dbReference>
<dbReference type="Pfam" id="PF04545">
    <property type="entry name" value="Sigma70_r4"/>
    <property type="match status" value="1"/>
</dbReference>
<evidence type="ECO:0000256" key="7">
    <source>
        <dbReference type="SAM" id="MobiDB-lite"/>
    </source>
</evidence>
<dbReference type="OrthoDB" id="9811152at2"/>
<dbReference type="Proteomes" id="UP000053127">
    <property type="component" value="Unassembled WGS sequence"/>
</dbReference>
<comment type="caution">
    <text evidence="10">The sequence shown here is derived from an EMBL/GenBank/DDBJ whole genome shotgun (WGS) entry which is preliminary data.</text>
</comment>
<evidence type="ECO:0000256" key="4">
    <source>
        <dbReference type="ARBA" id="ARBA00023125"/>
    </source>
</evidence>